<dbReference type="PANTHER" id="PTHR12729">
    <property type="entry name" value="TRNA(HIS) GUANYLYLTRANSFERASE-RELATED"/>
    <property type="match status" value="1"/>
</dbReference>
<dbReference type="PANTHER" id="PTHR12729:SF6">
    <property type="entry name" value="TRNA(HIS) GUANYLYLTRANSFERASE-RELATED"/>
    <property type="match status" value="1"/>
</dbReference>
<dbReference type="Pfam" id="PF04446">
    <property type="entry name" value="Thg1"/>
    <property type="match status" value="1"/>
</dbReference>
<dbReference type="Gene3D" id="3.30.70.3000">
    <property type="match status" value="1"/>
</dbReference>
<dbReference type="KEGG" id="iag:Igag_1027"/>
<dbReference type="Proteomes" id="UP000001304">
    <property type="component" value="Chromosome"/>
</dbReference>
<name>E0SNP5_IGNAA</name>
<evidence type="ECO:0000313" key="3">
    <source>
        <dbReference type="Proteomes" id="UP000001304"/>
    </source>
</evidence>
<reference evidence="2 3" key="1">
    <citation type="journal article" date="2010" name="Stand. Genomic Sci.">
        <title>Complete genome sequence of Ignisphaera aggregans type strain (AQ1.S1).</title>
        <authorList>
            <person name="Goker M."/>
            <person name="Held B."/>
            <person name="Lapidus A."/>
            <person name="Nolan M."/>
            <person name="Spring S."/>
            <person name="Yasawong M."/>
            <person name="Lucas S."/>
            <person name="Glavina Del Rio T."/>
            <person name="Tice H."/>
            <person name="Cheng J.F."/>
            <person name="Goodwin L."/>
            <person name="Tapia R."/>
            <person name="Pitluck S."/>
            <person name="Liolios K."/>
            <person name="Ivanova N."/>
            <person name="Mavromatis K."/>
            <person name="Mikhailova N."/>
            <person name="Pati A."/>
            <person name="Chen A."/>
            <person name="Palaniappan K."/>
            <person name="Brambilla E."/>
            <person name="Land M."/>
            <person name="Hauser L."/>
            <person name="Chang Y.J."/>
            <person name="Jeffries C.D."/>
            <person name="Brettin T."/>
            <person name="Detter J.C."/>
            <person name="Han C."/>
            <person name="Rohde M."/>
            <person name="Sikorski J."/>
            <person name="Woyke T."/>
            <person name="Bristow J."/>
            <person name="Eisen J.A."/>
            <person name="Markowitz V."/>
            <person name="Hugenholtz P."/>
            <person name="Kyrpides N.C."/>
            <person name="Klenk H.P."/>
        </authorList>
    </citation>
    <scope>NUCLEOTIDE SEQUENCE [LARGE SCALE GENOMIC DNA]</scope>
    <source>
        <strain evidence="3">DSM 17230 / JCM 13409 / AQ1.S1</strain>
    </source>
</reference>
<dbReference type="InterPro" id="IPR007537">
    <property type="entry name" value="tRNAHis_GuaTrfase_Thg1"/>
</dbReference>
<evidence type="ECO:0000313" key="2">
    <source>
        <dbReference type="EMBL" id="ADM27841.1"/>
    </source>
</evidence>
<dbReference type="GO" id="GO:0006400">
    <property type="term" value="P:tRNA modification"/>
    <property type="evidence" value="ECO:0007669"/>
    <property type="project" value="InterPro"/>
</dbReference>
<dbReference type="EMBL" id="CP002098">
    <property type="protein sequence ID" value="ADM27841.1"/>
    <property type="molecule type" value="Genomic_DNA"/>
</dbReference>
<dbReference type="GO" id="GO:0008193">
    <property type="term" value="F:tRNA guanylyltransferase activity"/>
    <property type="evidence" value="ECO:0007669"/>
    <property type="project" value="InterPro"/>
</dbReference>
<accession>E0SNP5</accession>
<dbReference type="GO" id="GO:0000287">
    <property type="term" value="F:magnesium ion binding"/>
    <property type="evidence" value="ECO:0007669"/>
    <property type="project" value="InterPro"/>
</dbReference>
<dbReference type="InterPro" id="IPR024956">
    <property type="entry name" value="tRNAHis_GuaTrfase_cat"/>
</dbReference>
<dbReference type="STRING" id="583356.Igag_1027"/>
<dbReference type="HOGENOM" id="CLU_101660_0_0_2"/>
<dbReference type="BioCyc" id="IAGG583356:GHAH-1009-MONOMER"/>
<protein>
    <recommendedName>
        <fullName evidence="1">tRNAHis guanylyltransferase catalytic domain-containing protein</fullName>
    </recommendedName>
</protein>
<keyword evidence="3" id="KW-1185">Reference proteome</keyword>
<proteinExistence type="predicted"/>
<sequence length="239" mass="28083">MMKKEILSINPSVLSDIFTRSEVWGGYIDLPYVIRLDGVGFGRILKDFEKPRDPRVHKALVDSCRELMKYFNADFCYVVSDEVNIFSFRYNPYSGRFFKIVSISSSILSSHTSLYLGRPLYFDSRVVKLDNMYRAIPYLLYRARIGFANYVSKLYTLYIDKHTVDLNEMILKLRERGIDIDFDWRSIGTCLYMSRYIKKGFNPIDKVYVDVERRVIQESSDITKCVENLLNTVKSLRNQ</sequence>
<dbReference type="AlphaFoldDB" id="E0SNP5"/>
<evidence type="ECO:0000259" key="1">
    <source>
        <dbReference type="Pfam" id="PF04446"/>
    </source>
</evidence>
<organism evidence="2 3">
    <name type="scientific">Ignisphaera aggregans (strain DSM 17230 / JCM 13409 / AQ1.S1)</name>
    <dbReference type="NCBI Taxonomy" id="583356"/>
    <lineage>
        <taxon>Archaea</taxon>
        <taxon>Thermoproteota</taxon>
        <taxon>Thermoprotei</taxon>
        <taxon>Desulfurococcales</taxon>
        <taxon>Desulfurococcaceae</taxon>
        <taxon>Ignisphaera</taxon>
    </lineage>
</organism>
<gene>
    <name evidence="2" type="ordered locus">Igag_1027</name>
</gene>
<feature type="domain" description="tRNAHis guanylyltransferase catalytic" evidence="1">
    <location>
        <begin position="31"/>
        <end position="127"/>
    </location>
</feature>
<dbReference type="InterPro" id="IPR038469">
    <property type="entry name" value="tRNAHis_GuaTrfase_Thg1_sf"/>
</dbReference>